<keyword evidence="5" id="KW-1015">Disulfide bond</keyword>
<accession>A0A2Y9DZR4</accession>
<dbReference type="GO" id="GO:0006665">
    <property type="term" value="P:sphingolipid metabolic process"/>
    <property type="evidence" value="ECO:0007669"/>
    <property type="project" value="InterPro"/>
</dbReference>
<dbReference type="RefSeq" id="XP_004383605.1">
    <property type="nucleotide sequence ID" value="XM_004383548.1"/>
</dbReference>
<evidence type="ECO:0000256" key="5">
    <source>
        <dbReference type="ARBA" id="ARBA00023157"/>
    </source>
</evidence>
<proteinExistence type="predicted"/>
<dbReference type="GO" id="GO:0019216">
    <property type="term" value="P:regulation of lipid metabolic process"/>
    <property type="evidence" value="ECO:0007669"/>
    <property type="project" value="TreeGrafter"/>
</dbReference>
<dbReference type="Proteomes" id="UP000248480">
    <property type="component" value="Unplaced"/>
</dbReference>
<feature type="domain" description="Saposin B-type" evidence="8">
    <location>
        <begin position="174"/>
        <end position="255"/>
    </location>
</feature>
<reference evidence="11" key="1">
    <citation type="submission" date="2025-08" db="UniProtKB">
        <authorList>
            <consortium name="RefSeq"/>
        </authorList>
    </citation>
    <scope>IDENTIFICATION</scope>
</reference>
<dbReference type="PANTHER" id="PTHR11480">
    <property type="entry name" value="SAPOSIN-RELATED"/>
    <property type="match status" value="1"/>
</dbReference>
<dbReference type="InterPro" id="IPR007856">
    <property type="entry name" value="SapB_1"/>
</dbReference>
<dbReference type="InterPro" id="IPR008139">
    <property type="entry name" value="SaposinB_dom"/>
</dbReference>
<dbReference type="Pfam" id="PF02199">
    <property type="entry name" value="SapA"/>
    <property type="match status" value="1"/>
</dbReference>
<evidence type="ECO:0000259" key="9">
    <source>
        <dbReference type="PROSITE" id="PS51110"/>
    </source>
</evidence>
<dbReference type="PANTHER" id="PTHR11480:SF39">
    <property type="entry name" value="PROACTIVATOR POLYPEPTIDE-LIKE 1"/>
    <property type="match status" value="1"/>
</dbReference>
<dbReference type="AlphaFoldDB" id="A0A2Y9DZR4"/>
<protein>
    <submittedName>
        <fullName evidence="11">Proactivator polypeptide-like 1</fullName>
    </submittedName>
</protein>
<dbReference type="Gene3D" id="1.10.225.10">
    <property type="entry name" value="Saposin-like"/>
    <property type="match status" value="2"/>
</dbReference>
<evidence type="ECO:0000256" key="3">
    <source>
        <dbReference type="ARBA" id="ARBA00022729"/>
    </source>
</evidence>
<dbReference type="CTD" id="768239"/>
<evidence type="ECO:0000256" key="4">
    <source>
        <dbReference type="ARBA" id="ARBA00022737"/>
    </source>
</evidence>
<dbReference type="GO" id="GO:0007193">
    <property type="term" value="P:adenylate cyclase-inhibiting G protein-coupled receptor signaling pathway"/>
    <property type="evidence" value="ECO:0007669"/>
    <property type="project" value="TreeGrafter"/>
</dbReference>
<dbReference type="OrthoDB" id="69496at2759"/>
<feature type="domain" description="Saposin A-type" evidence="9">
    <location>
        <begin position="257"/>
        <end position="297"/>
    </location>
</feature>
<evidence type="ECO:0000256" key="2">
    <source>
        <dbReference type="ARBA" id="ARBA00022525"/>
    </source>
</evidence>
<dbReference type="FunFam" id="1.10.225.10:FF:000002">
    <property type="entry name" value="prosaposin isoform X2"/>
    <property type="match status" value="1"/>
</dbReference>
<gene>
    <name evidence="11" type="primary">PSAPL1</name>
</gene>
<keyword evidence="4" id="KW-0677">Repeat</keyword>
<dbReference type="PROSITE" id="PS51110">
    <property type="entry name" value="SAP_A"/>
    <property type="match status" value="1"/>
</dbReference>
<evidence type="ECO:0000313" key="11">
    <source>
        <dbReference type="RefSeq" id="XP_004383605.1"/>
    </source>
</evidence>
<dbReference type="InterPro" id="IPR003119">
    <property type="entry name" value="SAP_A"/>
</dbReference>
<dbReference type="GO" id="GO:0016020">
    <property type="term" value="C:membrane"/>
    <property type="evidence" value="ECO:0007669"/>
    <property type="project" value="GOC"/>
</dbReference>
<feature type="chain" id="PRO_5016181513" evidence="7">
    <location>
        <begin position="18"/>
        <end position="297"/>
    </location>
</feature>
<keyword evidence="10" id="KW-1185">Reference proteome</keyword>
<dbReference type="Pfam" id="PF03489">
    <property type="entry name" value="SapB_2"/>
    <property type="match status" value="1"/>
</dbReference>
<dbReference type="InterPro" id="IPR011001">
    <property type="entry name" value="Saposin-like"/>
</dbReference>
<dbReference type="GO" id="GO:0060742">
    <property type="term" value="P:epithelial cell differentiation involved in prostate gland development"/>
    <property type="evidence" value="ECO:0007669"/>
    <property type="project" value="TreeGrafter"/>
</dbReference>
<evidence type="ECO:0000259" key="8">
    <source>
        <dbReference type="PROSITE" id="PS50015"/>
    </source>
</evidence>
<name>A0A2Y9DZR4_TRIMA</name>
<comment type="subcellular location">
    <subcellularLocation>
        <location evidence="1">Secreted</location>
    </subcellularLocation>
</comment>
<dbReference type="Pfam" id="PF05184">
    <property type="entry name" value="SapB_1"/>
    <property type="match status" value="1"/>
</dbReference>
<keyword evidence="6" id="KW-0325">Glycoprotein</keyword>
<dbReference type="InterPro" id="IPR008373">
    <property type="entry name" value="Saposin"/>
</dbReference>
<dbReference type="GO" id="GO:0005576">
    <property type="term" value="C:extracellular region"/>
    <property type="evidence" value="ECO:0007669"/>
    <property type="project" value="UniProtKB-SubCell"/>
</dbReference>
<dbReference type="PROSITE" id="PS50015">
    <property type="entry name" value="SAP_B"/>
    <property type="match status" value="2"/>
</dbReference>
<dbReference type="STRING" id="127582.A0A2Y9DZR4"/>
<organism evidence="10 11">
    <name type="scientific">Trichechus manatus latirostris</name>
    <name type="common">Florida manatee</name>
    <dbReference type="NCBI Taxonomy" id="127582"/>
    <lineage>
        <taxon>Eukaryota</taxon>
        <taxon>Metazoa</taxon>
        <taxon>Chordata</taxon>
        <taxon>Craniata</taxon>
        <taxon>Vertebrata</taxon>
        <taxon>Euteleostomi</taxon>
        <taxon>Mammalia</taxon>
        <taxon>Eutheria</taxon>
        <taxon>Afrotheria</taxon>
        <taxon>Sirenia</taxon>
        <taxon>Trichechidae</taxon>
        <taxon>Trichechus</taxon>
    </lineage>
</organism>
<dbReference type="SMART" id="SM00741">
    <property type="entry name" value="SapB"/>
    <property type="match status" value="2"/>
</dbReference>
<dbReference type="PRINTS" id="PR01797">
    <property type="entry name" value="SAPOSIN"/>
</dbReference>
<evidence type="ECO:0000256" key="6">
    <source>
        <dbReference type="ARBA" id="ARBA00023180"/>
    </source>
</evidence>
<dbReference type="InterPro" id="IPR051428">
    <property type="entry name" value="Sphingo_Act-Surfact_Prot"/>
</dbReference>
<dbReference type="InParanoid" id="A0A2Y9DZR4"/>
<evidence type="ECO:0000256" key="7">
    <source>
        <dbReference type="SAM" id="SignalP"/>
    </source>
</evidence>
<dbReference type="GeneID" id="101357150"/>
<dbReference type="GO" id="GO:0060736">
    <property type="term" value="P:prostate gland growth"/>
    <property type="evidence" value="ECO:0007669"/>
    <property type="project" value="TreeGrafter"/>
</dbReference>
<dbReference type="GO" id="GO:0005764">
    <property type="term" value="C:lysosome"/>
    <property type="evidence" value="ECO:0007669"/>
    <property type="project" value="InterPro"/>
</dbReference>
<dbReference type="InterPro" id="IPR008138">
    <property type="entry name" value="SapB_2"/>
</dbReference>
<feature type="signal peptide" evidence="7">
    <location>
        <begin position="1"/>
        <end position="17"/>
    </location>
</feature>
<dbReference type="KEGG" id="tmu:101357150"/>
<keyword evidence="3 7" id="KW-0732">Signal</keyword>
<keyword evidence="2" id="KW-0964">Secreted</keyword>
<evidence type="ECO:0000313" key="10">
    <source>
        <dbReference type="Proteomes" id="UP000248480"/>
    </source>
</evidence>
<feature type="domain" description="Saposin B-type" evidence="8">
    <location>
        <begin position="72"/>
        <end position="152"/>
    </location>
</feature>
<evidence type="ECO:0000256" key="1">
    <source>
        <dbReference type="ARBA" id="ARBA00004613"/>
    </source>
</evidence>
<dbReference type="SUPFAM" id="SSF47862">
    <property type="entry name" value="Saposin"/>
    <property type="match status" value="2"/>
</dbReference>
<dbReference type="SMART" id="SM00162">
    <property type="entry name" value="SAPA"/>
    <property type="match status" value="1"/>
</dbReference>
<sequence>MLPALLLLLGLLAASSASPISASPECSQGSPEQCLDLQVVRQAQGPPASAEDRVPTLKPVEPKLNFISGIPSNLACDVCTAVVHEVQGWLGSDSTKEDVSSALEHACHSLPLLLRAKCTSLVDNHGSDLAPLVTKDTPDKVCRAVEVCSTQRAPRSLGSTPTSRPLALPDEENQGSFCKGCKKLLDVSASNLQSRSARNDILAAFKGGCSILPLPYQVQCDRFVTDYEPVLIDSLMRMMEPTTICKKVGACRGPQNQLLATDQCFAGPSFWCKSKETAALCHATEHCQHHVWKEAQA</sequence>